<keyword evidence="3" id="KW-1185">Reference proteome</keyword>
<evidence type="ECO:0000313" key="2">
    <source>
        <dbReference type="EMBL" id="KAF5724491.1"/>
    </source>
</evidence>
<reference evidence="2 3" key="1">
    <citation type="submission" date="2020-05" db="EMBL/GenBank/DDBJ databases">
        <title>Identification and distribution of gene clusters putatively required for synthesis of sphingolipid metabolism inhibitors in phylogenetically diverse species of the filamentous fungus Fusarium.</title>
        <authorList>
            <person name="Kim H.-S."/>
            <person name="Busman M."/>
            <person name="Brown D.W."/>
            <person name="Divon H."/>
            <person name="Uhlig S."/>
            <person name="Proctor R.H."/>
        </authorList>
    </citation>
    <scope>NUCLEOTIDE SEQUENCE [LARGE SCALE GENOMIC DNA]</scope>
    <source>
        <strain evidence="2 3">NRRL 66235</strain>
    </source>
</reference>
<dbReference type="InterPro" id="IPR045518">
    <property type="entry name" value="2EXR"/>
</dbReference>
<name>A0A8H5Z738_9HYPO</name>
<proteinExistence type="predicted"/>
<feature type="domain" description="2EXR" evidence="1">
    <location>
        <begin position="11"/>
        <end position="115"/>
    </location>
</feature>
<dbReference type="EMBL" id="JAAOAN010000032">
    <property type="protein sequence ID" value="KAF5724491.1"/>
    <property type="molecule type" value="Genomic_DNA"/>
</dbReference>
<comment type="caution">
    <text evidence="2">The sequence shown here is derived from an EMBL/GenBank/DDBJ whole genome shotgun (WGS) entry which is preliminary data.</text>
</comment>
<dbReference type="Proteomes" id="UP000544331">
    <property type="component" value="Unassembled WGS sequence"/>
</dbReference>
<dbReference type="PANTHER" id="PTHR35910:SF1">
    <property type="entry name" value="2EXR DOMAIN-CONTAINING PROTEIN"/>
    <property type="match status" value="1"/>
</dbReference>
<evidence type="ECO:0000259" key="1">
    <source>
        <dbReference type="Pfam" id="PF20150"/>
    </source>
</evidence>
<gene>
    <name evidence="2" type="ORF">FMUND_788</name>
</gene>
<sequence>MSSSVPQPVTFISFPKLPTELRLMIWELALDQPRHTVHVYPVEDDRSPNGPEPKPVGRATLNFILEREYALCMRHNSETTSEYEESGKDRGMWRACKESREIVMKNTKGPFKSHFGNPLTTRLTNVLNADIIHLVRVPYLLDEIVTMGIKPGQALTEKVDRAIKSENVFIIDIKRPLHRMSVRLAVWRFAHWFGPLGRVFLVDNSLKRSRPIEPGATVPDVIFEEDGRRFVKVRIDGAGWVKNVPGQGNQRVRYRYHSRFHIAACECV</sequence>
<evidence type="ECO:0000313" key="3">
    <source>
        <dbReference type="Proteomes" id="UP000544331"/>
    </source>
</evidence>
<protein>
    <submittedName>
        <fullName evidence="2">Tetracycline resistance</fullName>
    </submittedName>
</protein>
<dbReference type="Pfam" id="PF20150">
    <property type="entry name" value="2EXR"/>
    <property type="match status" value="1"/>
</dbReference>
<dbReference type="PANTHER" id="PTHR35910">
    <property type="entry name" value="2EXR DOMAIN-CONTAINING PROTEIN"/>
    <property type="match status" value="1"/>
</dbReference>
<organism evidence="2 3">
    <name type="scientific">Fusarium mundagurra</name>
    <dbReference type="NCBI Taxonomy" id="1567541"/>
    <lineage>
        <taxon>Eukaryota</taxon>
        <taxon>Fungi</taxon>
        <taxon>Dikarya</taxon>
        <taxon>Ascomycota</taxon>
        <taxon>Pezizomycotina</taxon>
        <taxon>Sordariomycetes</taxon>
        <taxon>Hypocreomycetidae</taxon>
        <taxon>Hypocreales</taxon>
        <taxon>Nectriaceae</taxon>
        <taxon>Fusarium</taxon>
        <taxon>Fusarium fujikuroi species complex</taxon>
    </lineage>
</organism>
<dbReference type="AlphaFoldDB" id="A0A8H5Z738"/>
<dbReference type="OrthoDB" id="3557569at2759"/>
<accession>A0A8H5Z738</accession>